<keyword evidence="1" id="KW-0677">Repeat</keyword>
<dbReference type="InterPro" id="IPR019734">
    <property type="entry name" value="TPR_rpt"/>
</dbReference>
<organism evidence="4 5">
    <name type="scientific">Aquibacillus rhizosphaerae</name>
    <dbReference type="NCBI Taxonomy" id="3051431"/>
    <lineage>
        <taxon>Bacteria</taxon>
        <taxon>Bacillati</taxon>
        <taxon>Bacillota</taxon>
        <taxon>Bacilli</taxon>
        <taxon>Bacillales</taxon>
        <taxon>Bacillaceae</taxon>
        <taxon>Aquibacillus</taxon>
    </lineage>
</organism>
<feature type="repeat" description="TPR" evidence="3">
    <location>
        <begin position="235"/>
        <end position="268"/>
    </location>
</feature>
<dbReference type="Pfam" id="PF25058">
    <property type="entry name" value="ARM_TT21"/>
    <property type="match status" value="1"/>
</dbReference>
<dbReference type="InterPro" id="IPR011990">
    <property type="entry name" value="TPR-like_helical_dom_sf"/>
</dbReference>
<dbReference type="Gene3D" id="1.25.40.10">
    <property type="entry name" value="Tetratricopeptide repeat domain"/>
    <property type="match status" value="2"/>
</dbReference>
<dbReference type="RefSeq" id="WP_285931951.1">
    <property type="nucleotide sequence ID" value="NZ_JASTZU010000034.1"/>
</dbReference>
<dbReference type="PANTHER" id="PTHR45586:SF15">
    <property type="entry name" value="TPR REPEAT-CONTAINING PROTEIN YPIA"/>
    <property type="match status" value="1"/>
</dbReference>
<dbReference type="SUPFAM" id="SSF48452">
    <property type="entry name" value="TPR-like"/>
    <property type="match status" value="2"/>
</dbReference>
<evidence type="ECO:0000256" key="1">
    <source>
        <dbReference type="ARBA" id="ARBA00022737"/>
    </source>
</evidence>
<evidence type="ECO:0000313" key="4">
    <source>
        <dbReference type="EMBL" id="MDL4840810.1"/>
    </source>
</evidence>
<evidence type="ECO:0000256" key="3">
    <source>
        <dbReference type="PROSITE-ProRule" id="PRU00339"/>
    </source>
</evidence>
<keyword evidence="5" id="KW-1185">Reference proteome</keyword>
<proteinExistence type="predicted"/>
<accession>A0ABT7L4M1</accession>
<evidence type="ECO:0000256" key="2">
    <source>
        <dbReference type="ARBA" id="ARBA00022803"/>
    </source>
</evidence>
<evidence type="ECO:0000313" key="5">
    <source>
        <dbReference type="Proteomes" id="UP001235343"/>
    </source>
</evidence>
<dbReference type="Proteomes" id="UP001235343">
    <property type="component" value="Unassembled WGS sequence"/>
</dbReference>
<dbReference type="SMART" id="SM00028">
    <property type="entry name" value="TPR"/>
    <property type="match status" value="6"/>
</dbReference>
<dbReference type="PANTHER" id="PTHR45586">
    <property type="entry name" value="TPR REPEAT-CONTAINING PROTEIN PA4667"/>
    <property type="match status" value="1"/>
</dbReference>
<sequence length="421" mass="48496">MEEIHEAIQLMEQDKAEEAIKALETFIPTAGEDEKFTIAELYMQWGMLEEAKSILIQLSQSYPNESELKLMLAEIYIDLEEDDEAIDILNQFGPEDEEYMGALVQLADLYQAQGLFEVAEQKLLEAKNIDPMEPLVDFALGELSFSNGEYQKSIPYFEKAFEAHKVVADVEVGVRLAEAYAATGEFEKSMEYYQSTASEDPEHLFRYGFIAFRADRLDIAVNIWEQLLNLDPNFQSVYLYLAQAYETEGRIDEAYETAQKGLKVDEFNKELFHLAGLLAHRLGDKEASFHYIKEAVAIDPGFKEAILFLVENYKQASDEEAIIELLTHVIELGETDDYYKWELARAYNEIESYDNALNLYKDAYNTFKDDSDFLSEYGYFLVEEGRIAEGIDIFTRYLTVEPTDSVIEEYLDRLKQNEDSL</sequence>
<feature type="repeat" description="TPR" evidence="3">
    <location>
        <begin position="170"/>
        <end position="203"/>
    </location>
</feature>
<dbReference type="PROSITE" id="PS50005">
    <property type="entry name" value="TPR"/>
    <property type="match status" value="3"/>
</dbReference>
<gene>
    <name evidence="4" type="ORF">QQS35_10140</name>
</gene>
<feature type="repeat" description="TPR" evidence="3">
    <location>
        <begin position="371"/>
        <end position="404"/>
    </location>
</feature>
<protein>
    <submittedName>
        <fullName evidence="4">Tetratricopeptide repeat protein</fullName>
    </submittedName>
</protein>
<reference evidence="4 5" key="1">
    <citation type="submission" date="2023-06" db="EMBL/GenBank/DDBJ databases">
        <title>Aquibacillus rhizosphaerae LR5S19.</title>
        <authorList>
            <person name="Sun J.-Q."/>
        </authorList>
    </citation>
    <scope>NUCLEOTIDE SEQUENCE [LARGE SCALE GENOMIC DNA]</scope>
    <source>
        <strain evidence="4 5">LR5S19</strain>
    </source>
</reference>
<dbReference type="InterPro" id="IPR051012">
    <property type="entry name" value="CellSynth/LPSAsmb/PSIAsmb"/>
</dbReference>
<dbReference type="EMBL" id="JASTZU010000034">
    <property type="protein sequence ID" value="MDL4840810.1"/>
    <property type="molecule type" value="Genomic_DNA"/>
</dbReference>
<comment type="caution">
    <text evidence="4">The sequence shown here is derived from an EMBL/GenBank/DDBJ whole genome shotgun (WGS) entry which is preliminary data.</text>
</comment>
<keyword evidence="2 3" id="KW-0802">TPR repeat</keyword>
<name>A0ABT7L4M1_9BACI</name>
<dbReference type="Pfam" id="PF13429">
    <property type="entry name" value="TPR_15"/>
    <property type="match status" value="1"/>
</dbReference>
<dbReference type="Pfam" id="PF13181">
    <property type="entry name" value="TPR_8"/>
    <property type="match status" value="1"/>
</dbReference>